<keyword evidence="9" id="KW-0443">Lipid metabolism</keyword>
<dbReference type="Pfam" id="PF03061">
    <property type="entry name" value="4HBT"/>
    <property type="match status" value="1"/>
</dbReference>
<organism evidence="27">
    <name type="scientific">Brugia timori</name>
    <dbReference type="NCBI Taxonomy" id="42155"/>
    <lineage>
        <taxon>Eukaryota</taxon>
        <taxon>Metazoa</taxon>
        <taxon>Ecdysozoa</taxon>
        <taxon>Nematoda</taxon>
        <taxon>Chromadorea</taxon>
        <taxon>Rhabditida</taxon>
        <taxon>Spirurina</taxon>
        <taxon>Spiruromorpha</taxon>
        <taxon>Filarioidea</taxon>
        <taxon>Onchocercidae</taxon>
        <taxon>Brugia</taxon>
    </lineage>
</organism>
<dbReference type="InterPro" id="IPR006683">
    <property type="entry name" value="Thioestr_dom"/>
</dbReference>
<dbReference type="PANTHER" id="PTHR21660:SF1">
    <property type="entry name" value="ACYL-COENZYME A THIOESTERASE 13"/>
    <property type="match status" value="1"/>
</dbReference>
<gene>
    <name evidence="25" type="ORF">BTMF_LOCUS6112</name>
</gene>
<name>A0A0R3QKA3_9BILA</name>
<feature type="domain" description="Thioesterase" evidence="24">
    <location>
        <begin position="57"/>
        <end position="131"/>
    </location>
</feature>
<evidence type="ECO:0000256" key="15">
    <source>
        <dbReference type="ARBA" id="ARBA00048074"/>
    </source>
</evidence>
<comment type="catalytic activity">
    <reaction evidence="17">
        <text>a fatty acyl-CoA + H2O = a fatty acid + CoA + H(+)</text>
        <dbReference type="Rhea" id="RHEA:16781"/>
        <dbReference type="ChEBI" id="CHEBI:15377"/>
        <dbReference type="ChEBI" id="CHEBI:15378"/>
        <dbReference type="ChEBI" id="CHEBI:28868"/>
        <dbReference type="ChEBI" id="CHEBI:57287"/>
        <dbReference type="ChEBI" id="CHEBI:77636"/>
    </reaction>
    <physiologicalReaction direction="left-to-right" evidence="17">
        <dbReference type="Rhea" id="RHEA:16782"/>
    </physiologicalReaction>
</comment>
<evidence type="ECO:0000256" key="19">
    <source>
        <dbReference type="ARBA" id="ARBA00064709"/>
    </source>
</evidence>
<evidence type="ECO:0000256" key="11">
    <source>
        <dbReference type="ARBA" id="ARBA00023212"/>
    </source>
</evidence>
<sequence length="146" mass="15849">MANKYLQLATKAFKSFDKFSGFVRTVSYILVCRVTSVNEGTVEVEMDVTNAHLNSSGQLHEGCLATLVDMVTSVAIMSSKIGDLGVSINLNMSYPNCAKLGDTIVVNGTLLHSNAKLAHTRAEIRRKGDNLLIAYGQHTKAFPKKS</sequence>
<dbReference type="EMBL" id="UZAG01015499">
    <property type="protein sequence ID" value="VDO20900.1"/>
    <property type="molecule type" value="Genomic_DNA"/>
</dbReference>
<evidence type="ECO:0000256" key="23">
    <source>
        <dbReference type="ARBA" id="ARBA00083956"/>
    </source>
</evidence>
<comment type="subcellular location">
    <subcellularLocation>
        <location evidence="3">Cytoplasm</location>
        <location evidence="3">Cytoskeleton</location>
        <location evidence="3">Spindle</location>
    </subcellularLocation>
    <subcellularLocation>
        <location evidence="4">Cytoplasm</location>
        <location evidence="4">Cytosol</location>
    </subcellularLocation>
    <subcellularLocation>
        <location evidence="2">Mitochondrion</location>
    </subcellularLocation>
    <subcellularLocation>
        <location evidence="1">Nucleus</location>
    </subcellularLocation>
</comment>
<comment type="catalytic activity">
    <reaction evidence="13">
        <text>octanoyl-CoA + H2O = octanoate + CoA + H(+)</text>
        <dbReference type="Rhea" id="RHEA:30143"/>
        <dbReference type="ChEBI" id="CHEBI:15377"/>
        <dbReference type="ChEBI" id="CHEBI:15378"/>
        <dbReference type="ChEBI" id="CHEBI:25646"/>
        <dbReference type="ChEBI" id="CHEBI:57287"/>
        <dbReference type="ChEBI" id="CHEBI:57386"/>
    </reaction>
    <physiologicalReaction direction="left-to-right" evidence="13">
        <dbReference type="Rhea" id="RHEA:30144"/>
    </physiologicalReaction>
</comment>
<comment type="catalytic activity">
    <reaction evidence="15">
        <text>dodecanoyl-CoA + H2O = dodecanoate + CoA + H(+)</text>
        <dbReference type="Rhea" id="RHEA:30135"/>
        <dbReference type="ChEBI" id="CHEBI:15377"/>
        <dbReference type="ChEBI" id="CHEBI:15378"/>
        <dbReference type="ChEBI" id="CHEBI:18262"/>
        <dbReference type="ChEBI" id="CHEBI:57287"/>
        <dbReference type="ChEBI" id="CHEBI:57375"/>
    </reaction>
    <physiologicalReaction direction="left-to-right" evidence="15">
        <dbReference type="Rhea" id="RHEA:30136"/>
    </physiologicalReaction>
</comment>
<evidence type="ECO:0000256" key="1">
    <source>
        <dbReference type="ARBA" id="ARBA00004123"/>
    </source>
</evidence>
<dbReference type="Gene3D" id="3.10.129.10">
    <property type="entry name" value="Hotdog Thioesterase"/>
    <property type="match status" value="1"/>
</dbReference>
<reference evidence="25 26" key="2">
    <citation type="submission" date="2018-11" db="EMBL/GenBank/DDBJ databases">
        <authorList>
            <consortium name="Pathogen Informatics"/>
        </authorList>
    </citation>
    <scope>NUCLEOTIDE SEQUENCE [LARGE SCALE GENOMIC DNA]</scope>
</reference>
<comment type="subunit">
    <text evidence="19">Homotetramer. Interacts with PCTP.</text>
</comment>
<keyword evidence="8" id="KW-0007">Acetylation</keyword>
<evidence type="ECO:0000256" key="13">
    <source>
        <dbReference type="ARBA" id="ARBA00047588"/>
    </source>
</evidence>
<accession>A0A0R3QKA3</accession>
<evidence type="ECO:0000256" key="6">
    <source>
        <dbReference type="ARBA" id="ARBA00022490"/>
    </source>
</evidence>
<keyword evidence="26" id="KW-1185">Reference proteome</keyword>
<evidence type="ECO:0000256" key="22">
    <source>
        <dbReference type="ARBA" id="ARBA00081533"/>
    </source>
</evidence>
<evidence type="ECO:0000256" key="8">
    <source>
        <dbReference type="ARBA" id="ARBA00022990"/>
    </source>
</evidence>
<evidence type="ECO:0000256" key="4">
    <source>
        <dbReference type="ARBA" id="ARBA00004514"/>
    </source>
</evidence>
<dbReference type="GO" id="GO:0005819">
    <property type="term" value="C:spindle"/>
    <property type="evidence" value="ECO:0007669"/>
    <property type="project" value="UniProtKB-SubCell"/>
</dbReference>
<evidence type="ECO:0000256" key="10">
    <source>
        <dbReference type="ARBA" id="ARBA00023128"/>
    </source>
</evidence>
<evidence type="ECO:0000313" key="25">
    <source>
        <dbReference type="EMBL" id="VDO20900.1"/>
    </source>
</evidence>
<evidence type="ECO:0000256" key="21">
    <source>
        <dbReference type="ARBA" id="ARBA00075657"/>
    </source>
</evidence>
<dbReference type="Proteomes" id="UP000280834">
    <property type="component" value="Unassembled WGS sequence"/>
</dbReference>
<dbReference type="GO" id="GO:0047617">
    <property type="term" value="F:fatty acyl-CoA hydrolase activity"/>
    <property type="evidence" value="ECO:0007669"/>
    <property type="project" value="InterPro"/>
</dbReference>
<evidence type="ECO:0000259" key="24">
    <source>
        <dbReference type="Pfam" id="PF03061"/>
    </source>
</evidence>
<evidence type="ECO:0000256" key="17">
    <source>
        <dbReference type="ARBA" id="ARBA00052976"/>
    </source>
</evidence>
<dbReference type="GO" id="GO:0005634">
    <property type="term" value="C:nucleus"/>
    <property type="evidence" value="ECO:0007669"/>
    <property type="project" value="UniProtKB-SubCell"/>
</dbReference>
<keyword evidence="10" id="KW-0496">Mitochondrion</keyword>
<evidence type="ECO:0000313" key="26">
    <source>
        <dbReference type="Proteomes" id="UP000280834"/>
    </source>
</evidence>
<evidence type="ECO:0000256" key="2">
    <source>
        <dbReference type="ARBA" id="ARBA00004173"/>
    </source>
</evidence>
<evidence type="ECO:0000256" key="7">
    <source>
        <dbReference type="ARBA" id="ARBA00022801"/>
    </source>
</evidence>
<dbReference type="AlphaFoldDB" id="A0A0R3QKA3"/>
<evidence type="ECO:0000256" key="14">
    <source>
        <dbReference type="ARBA" id="ARBA00047969"/>
    </source>
</evidence>
<dbReference type="CDD" id="cd03443">
    <property type="entry name" value="PaaI_thioesterase"/>
    <property type="match status" value="1"/>
</dbReference>
<evidence type="ECO:0000256" key="5">
    <source>
        <dbReference type="ARBA" id="ARBA00008324"/>
    </source>
</evidence>
<reference evidence="27" key="1">
    <citation type="submission" date="2017-02" db="UniProtKB">
        <authorList>
            <consortium name="WormBaseParasite"/>
        </authorList>
    </citation>
    <scope>IDENTIFICATION</scope>
</reference>
<evidence type="ECO:0000256" key="20">
    <source>
        <dbReference type="ARBA" id="ARBA00067273"/>
    </source>
</evidence>
<keyword evidence="12" id="KW-0539">Nucleus</keyword>
<dbReference type="InterPro" id="IPR029069">
    <property type="entry name" value="HotDog_dom_sf"/>
</dbReference>
<proteinExistence type="inferred from homology"/>
<dbReference type="GO" id="GO:0005829">
    <property type="term" value="C:cytosol"/>
    <property type="evidence" value="ECO:0007669"/>
    <property type="project" value="UniProtKB-SubCell"/>
</dbReference>
<keyword evidence="11" id="KW-0206">Cytoskeleton</keyword>
<dbReference type="GO" id="GO:0006629">
    <property type="term" value="P:lipid metabolic process"/>
    <property type="evidence" value="ECO:0007669"/>
    <property type="project" value="UniProtKB-KW"/>
</dbReference>
<dbReference type="InterPro" id="IPR003736">
    <property type="entry name" value="PAAI_dom"/>
</dbReference>
<keyword evidence="6" id="KW-0963">Cytoplasm</keyword>
<evidence type="ECO:0000256" key="12">
    <source>
        <dbReference type="ARBA" id="ARBA00023242"/>
    </source>
</evidence>
<comment type="function">
    <text evidence="18">Catalyzes the hydrolysis of acyl-CoAs into free fatty acids and coenzyme A (CoASH), regulating their respective intracellular levels. Has acyl-CoA thioesterase activity towards medium (C12) and long-chain (C18) fatty acyl-CoA substrates. Can also hydrolyze 3-hydroxyphenylacetyl-CoA and 3,4-dihydroxyphenylacetyl-CoA (in vitro). May play a role in controlling adaptive thermogenesis.</text>
</comment>
<evidence type="ECO:0000256" key="9">
    <source>
        <dbReference type="ARBA" id="ARBA00023098"/>
    </source>
</evidence>
<dbReference type="InterPro" id="IPR039298">
    <property type="entry name" value="ACOT13"/>
</dbReference>
<evidence type="ECO:0000313" key="27">
    <source>
        <dbReference type="WBParaSite" id="BTMF_0000801301-mRNA-1"/>
    </source>
</evidence>
<comment type="catalytic activity">
    <reaction evidence="14">
        <text>decanoyl-CoA + H2O = decanoate + CoA + H(+)</text>
        <dbReference type="Rhea" id="RHEA:40059"/>
        <dbReference type="ChEBI" id="CHEBI:15377"/>
        <dbReference type="ChEBI" id="CHEBI:15378"/>
        <dbReference type="ChEBI" id="CHEBI:27689"/>
        <dbReference type="ChEBI" id="CHEBI:57287"/>
        <dbReference type="ChEBI" id="CHEBI:61430"/>
    </reaction>
    <physiologicalReaction direction="left-to-right" evidence="14">
        <dbReference type="Rhea" id="RHEA:40060"/>
    </physiologicalReaction>
</comment>
<evidence type="ECO:0000256" key="16">
    <source>
        <dbReference type="ARBA" id="ARBA00050199"/>
    </source>
</evidence>
<dbReference type="WBParaSite" id="BTMF_0000801301-mRNA-1">
    <property type="protein sequence ID" value="BTMF_0000801301-mRNA-1"/>
    <property type="gene ID" value="BTMF_0000801301"/>
</dbReference>
<evidence type="ECO:0000256" key="3">
    <source>
        <dbReference type="ARBA" id="ARBA00004186"/>
    </source>
</evidence>
<dbReference type="SUPFAM" id="SSF54637">
    <property type="entry name" value="Thioesterase/thiol ester dehydrase-isomerase"/>
    <property type="match status" value="1"/>
</dbReference>
<evidence type="ECO:0000256" key="18">
    <source>
        <dbReference type="ARBA" id="ARBA00058205"/>
    </source>
</evidence>
<keyword evidence="7" id="KW-0378">Hydrolase</keyword>
<dbReference type="NCBIfam" id="TIGR00369">
    <property type="entry name" value="unchar_dom_1"/>
    <property type="match status" value="1"/>
</dbReference>
<protein>
    <recommendedName>
        <fullName evidence="20">Acyl-coenzyme A thioesterase 13</fullName>
    </recommendedName>
    <alternativeName>
        <fullName evidence="22">Hotdog-fold thioesterase superfamily member 2</fullName>
    </alternativeName>
    <alternativeName>
        <fullName evidence="21">Palmitoyl-CoA hydrolase</fullName>
    </alternativeName>
    <alternativeName>
        <fullName evidence="23">Thioesterase superfamily member 2</fullName>
    </alternativeName>
</protein>
<dbReference type="FunFam" id="3.10.129.10:FF:000021">
    <property type="entry name" value="Acyl-coenzyme A thioesterase 13"/>
    <property type="match status" value="1"/>
</dbReference>
<dbReference type="GO" id="GO:0005739">
    <property type="term" value="C:mitochondrion"/>
    <property type="evidence" value="ECO:0007669"/>
    <property type="project" value="UniProtKB-SubCell"/>
</dbReference>
<dbReference type="PANTHER" id="PTHR21660">
    <property type="entry name" value="THIOESTERASE SUPERFAMILY MEMBER-RELATED"/>
    <property type="match status" value="1"/>
</dbReference>
<comment type="catalytic activity">
    <reaction evidence="16">
        <text>hexanoyl-CoA + H2O = hexanoate + CoA + H(+)</text>
        <dbReference type="Rhea" id="RHEA:40115"/>
        <dbReference type="ChEBI" id="CHEBI:15377"/>
        <dbReference type="ChEBI" id="CHEBI:15378"/>
        <dbReference type="ChEBI" id="CHEBI:17120"/>
        <dbReference type="ChEBI" id="CHEBI:57287"/>
        <dbReference type="ChEBI" id="CHEBI:62620"/>
    </reaction>
    <physiologicalReaction direction="left-to-right" evidence="16">
        <dbReference type="Rhea" id="RHEA:40116"/>
    </physiologicalReaction>
</comment>
<comment type="similarity">
    <text evidence="5">Belongs to the thioesterase PaaI family.</text>
</comment>
<dbReference type="STRING" id="42155.A0A0R3QKA3"/>